<evidence type="ECO:0000313" key="2">
    <source>
        <dbReference type="Proteomes" id="UP000663866"/>
    </source>
</evidence>
<gene>
    <name evidence="1" type="ORF">OVN521_LOCUS47568</name>
</gene>
<reference evidence="1" key="1">
    <citation type="submission" date="2021-02" db="EMBL/GenBank/DDBJ databases">
        <authorList>
            <person name="Nowell W R."/>
        </authorList>
    </citation>
    <scope>NUCLEOTIDE SEQUENCE</scope>
</reference>
<dbReference type="AlphaFoldDB" id="A0A821H4T1"/>
<name>A0A821H4T1_9BILA</name>
<accession>A0A821H4T1</accession>
<feature type="non-terminal residue" evidence="1">
    <location>
        <position position="1"/>
    </location>
</feature>
<protein>
    <submittedName>
        <fullName evidence="1">Uncharacterized protein</fullName>
    </submittedName>
</protein>
<keyword evidence="2" id="KW-1185">Reference proteome</keyword>
<sequence>MRRIYAYLSSLETLQIIGTIEKSSEAEEEVYETINISKIKAQTPNLR</sequence>
<evidence type="ECO:0000313" key="1">
    <source>
        <dbReference type="EMBL" id="CAF4676194.1"/>
    </source>
</evidence>
<dbReference type="Proteomes" id="UP000663866">
    <property type="component" value="Unassembled WGS sequence"/>
</dbReference>
<organism evidence="1 2">
    <name type="scientific">Rotaria magnacalcarata</name>
    <dbReference type="NCBI Taxonomy" id="392030"/>
    <lineage>
        <taxon>Eukaryota</taxon>
        <taxon>Metazoa</taxon>
        <taxon>Spiralia</taxon>
        <taxon>Gnathifera</taxon>
        <taxon>Rotifera</taxon>
        <taxon>Eurotatoria</taxon>
        <taxon>Bdelloidea</taxon>
        <taxon>Philodinida</taxon>
        <taxon>Philodinidae</taxon>
        <taxon>Rotaria</taxon>
    </lineage>
</organism>
<proteinExistence type="predicted"/>
<dbReference type="EMBL" id="CAJOBG010094112">
    <property type="protein sequence ID" value="CAF4676194.1"/>
    <property type="molecule type" value="Genomic_DNA"/>
</dbReference>
<comment type="caution">
    <text evidence="1">The sequence shown here is derived from an EMBL/GenBank/DDBJ whole genome shotgun (WGS) entry which is preliminary data.</text>
</comment>